<evidence type="ECO:0000256" key="3">
    <source>
        <dbReference type="ARBA" id="ARBA00004651"/>
    </source>
</evidence>
<dbReference type="Proteomes" id="UP000189021">
    <property type="component" value="Unassembled WGS sequence"/>
</dbReference>
<name>A0AB36K4T2_9GAMM</name>
<evidence type="ECO:0000313" key="16">
    <source>
        <dbReference type="Proteomes" id="UP000188726"/>
    </source>
</evidence>
<dbReference type="EMBL" id="MUEK01000011">
    <property type="protein sequence ID" value="OOE38993.1"/>
    <property type="molecule type" value="Genomic_DNA"/>
</dbReference>
<comment type="catalytic activity">
    <reaction evidence="11 12">
        <text>oxaloacetate + 2 Na(+)(in) + H(+) = pyruvate + 2 Na(+)(out) + CO2</text>
        <dbReference type="Rhea" id="RHEA:57724"/>
        <dbReference type="ChEBI" id="CHEBI:15361"/>
        <dbReference type="ChEBI" id="CHEBI:15378"/>
        <dbReference type="ChEBI" id="CHEBI:16452"/>
        <dbReference type="ChEBI" id="CHEBI:16526"/>
        <dbReference type="ChEBI" id="CHEBI:29101"/>
        <dbReference type="EC" id="7.2.4.2"/>
    </reaction>
</comment>
<feature type="transmembrane region" description="Helical" evidence="13">
    <location>
        <begin position="258"/>
        <end position="274"/>
    </location>
</feature>
<evidence type="ECO:0000256" key="13">
    <source>
        <dbReference type="SAM" id="Phobius"/>
    </source>
</evidence>
<comment type="similarity">
    <text evidence="4 12">Belongs to the GcdB/MmdB/OadB family.</text>
</comment>
<evidence type="ECO:0000313" key="15">
    <source>
        <dbReference type="EMBL" id="OOE42965.1"/>
    </source>
</evidence>
<feature type="transmembrane region" description="Helical" evidence="13">
    <location>
        <begin position="104"/>
        <end position="126"/>
    </location>
</feature>
<feature type="transmembrane region" description="Helical" evidence="13">
    <location>
        <begin position="356"/>
        <end position="375"/>
    </location>
</feature>
<evidence type="ECO:0000313" key="17">
    <source>
        <dbReference type="Proteomes" id="UP000189021"/>
    </source>
</evidence>
<evidence type="ECO:0000256" key="10">
    <source>
        <dbReference type="ARBA" id="ARBA00023136"/>
    </source>
</evidence>
<comment type="function">
    <text evidence="2 12">Catalyzes the decarboxylation of oxaloacetate coupled to Na(+) translocation.</text>
</comment>
<keyword evidence="6 12" id="KW-1003">Cell membrane</keyword>
<feature type="transmembrane region" description="Helical" evidence="13">
    <location>
        <begin position="317"/>
        <end position="336"/>
    </location>
</feature>
<proteinExistence type="inferred from homology"/>
<evidence type="ECO:0000256" key="9">
    <source>
        <dbReference type="ARBA" id="ARBA00022989"/>
    </source>
</evidence>
<dbReference type="NCBIfam" id="TIGR01109">
    <property type="entry name" value="Na_pump_decarbB"/>
    <property type="match status" value="1"/>
</dbReference>
<feature type="transmembrane region" description="Helical" evidence="13">
    <location>
        <begin position="286"/>
        <end position="305"/>
    </location>
</feature>
<sequence length="376" mass="39476">MEGLMILWSETGLANFQWPQLVMIAVGCLLLFLAIRRGFEPLLLLPIGFGAILANIPNAGFNEPGGLLYYVYHVGIDTGVFPLLIFMGVGAMTDFGALIANPRTLLLGAAAQFGIFATLFGAILLNLVPGMAFSLQDAASIAIIGGADGPTAIFLASRLSPDLLGAIAVAAYSYMALVPIIQPPIMKLFTSDSERKIEMKQLRHVSKTEKVLFPLAVLMMTILFLPSATPLVGMFCLGNLMRECGVVDRLSGTAQNELINIVTIFLGLAVGSKLEADKFLQFETLGILVLGAVAFSIGTGTGVLMAKILNRFSRDPINPLIGAAGVSAVPMAARVVNKVGLDANPHNFLLMHAMGPNVAGVLGSAVAAGILLALVG</sequence>
<dbReference type="GO" id="GO:0005886">
    <property type="term" value="C:plasma membrane"/>
    <property type="evidence" value="ECO:0007669"/>
    <property type="project" value="UniProtKB-SubCell"/>
</dbReference>
<organism evidence="15 16">
    <name type="scientific">Salinivibrio kushneri</name>
    <dbReference type="NCBI Taxonomy" id="1908198"/>
    <lineage>
        <taxon>Bacteria</taxon>
        <taxon>Pseudomonadati</taxon>
        <taxon>Pseudomonadota</taxon>
        <taxon>Gammaproteobacteria</taxon>
        <taxon>Vibrionales</taxon>
        <taxon>Vibrionaceae</taxon>
        <taxon>Salinivibrio</taxon>
    </lineage>
</organism>
<keyword evidence="12" id="KW-0739">Sodium transport</keyword>
<feature type="transmembrane region" description="Helical" evidence="13">
    <location>
        <begin position="67"/>
        <end position="92"/>
    </location>
</feature>
<reference evidence="16 17" key="1">
    <citation type="journal article" date="2017" name="Genome Announc.">
        <title>Draft Genome Sequences of Salinivibrio proteolyticus, Salinivibrio sharmensis, Salinivibrio siamensis, Salinivibrio costicola subsp. alcaliphilus, Salinivibrio costicola subsp. vallismortis, and 29 New Isolates Belonging to the Genus Salinivibrio.</title>
        <authorList>
            <person name="Lopez-Hermoso C."/>
            <person name="de la Haba R.R."/>
            <person name="Sanchez-Porro C."/>
            <person name="Bayliss S.C."/>
            <person name="Feil E.J."/>
            <person name="Ventosa A."/>
        </authorList>
    </citation>
    <scope>NUCLEOTIDE SEQUENCE [LARGE SCALE GENOMIC DNA]</scope>
    <source>
        <strain evidence="14 17">AL184</strain>
        <strain evidence="15 16">IC202</strain>
    </source>
</reference>
<dbReference type="EC" id="7.2.4.2" evidence="12"/>
<keyword evidence="9 13" id="KW-1133">Transmembrane helix</keyword>
<feature type="transmembrane region" description="Helical" evidence="13">
    <location>
        <begin position="138"/>
        <end position="156"/>
    </location>
</feature>
<dbReference type="PANTHER" id="PTHR35806:SF1">
    <property type="entry name" value="OXALOACETATE DECARBOXYLASE BETA CHAIN 2"/>
    <property type="match status" value="1"/>
</dbReference>
<dbReference type="Proteomes" id="UP000188726">
    <property type="component" value="Unassembled WGS sequence"/>
</dbReference>
<gene>
    <name evidence="14" type="ORF">BZG00_11335</name>
    <name evidence="15" type="ORF">BZG09_12145</name>
</gene>
<keyword evidence="12" id="KW-0915">Sodium</keyword>
<evidence type="ECO:0000256" key="6">
    <source>
        <dbReference type="ARBA" id="ARBA00022475"/>
    </source>
</evidence>
<dbReference type="GO" id="GO:0006814">
    <property type="term" value="P:sodium ion transport"/>
    <property type="evidence" value="ECO:0007669"/>
    <property type="project" value="UniProtKB-UniRule"/>
</dbReference>
<dbReference type="GeneID" id="89608543"/>
<keyword evidence="17" id="KW-1185">Reference proteome</keyword>
<protein>
    <recommendedName>
        <fullName evidence="12">Oxaloacetate decarboxylase beta chain</fullName>
        <ecNumber evidence="12">7.2.4.2</ecNumber>
    </recommendedName>
</protein>
<dbReference type="PANTHER" id="PTHR35806">
    <property type="entry name" value="OXALOACETATE DECARBOXYLASE BETA CHAIN 2"/>
    <property type="match status" value="1"/>
</dbReference>
<feature type="transmembrane region" description="Helical" evidence="13">
    <location>
        <begin position="163"/>
        <end position="181"/>
    </location>
</feature>
<dbReference type="GO" id="GO:0015451">
    <property type="term" value="F:decarboxylation-driven active transmembrane transporter activity"/>
    <property type="evidence" value="ECO:0007669"/>
    <property type="project" value="UniProtKB-EC"/>
</dbReference>
<evidence type="ECO:0000256" key="4">
    <source>
        <dbReference type="ARBA" id="ARBA00010924"/>
    </source>
</evidence>
<keyword evidence="10 12" id="KW-0472">Membrane</keyword>
<accession>A0AB36K4T2</accession>
<comment type="caution">
    <text evidence="15">The sequence shown here is derived from an EMBL/GenBank/DDBJ whole genome shotgun (WGS) entry which is preliminary data.</text>
</comment>
<evidence type="ECO:0000313" key="14">
    <source>
        <dbReference type="EMBL" id="OOE38993.1"/>
    </source>
</evidence>
<evidence type="ECO:0000256" key="7">
    <source>
        <dbReference type="ARBA" id="ARBA00022692"/>
    </source>
</evidence>
<keyword evidence="12" id="KW-0813">Transport</keyword>
<dbReference type="GO" id="GO:0016829">
    <property type="term" value="F:lyase activity"/>
    <property type="evidence" value="ECO:0007669"/>
    <property type="project" value="InterPro"/>
</dbReference>
<keyword evidence="12" id="KW-0406">Ion transport</keyword>
<feature type="transmembrane region" description="Helical" evidence="13">
    <location>
        <begin position="211"/>
        <end position="237"/>
    </location>
</feature>
<dbReference type="InterPro" id="IPR005661">
    <property type="entry name" value="OadB_MmdB"/>
</dbReference>
<evidence type="ECO:0000256" key="8">
    <source>
        <dbReference type="ARBA" id="ARBA00022967"/>
    </source>
</evidence>
<dbReference type="PIRSF" id="PIRSF015658">
    <property type="entry name" value="MmdB_OadB"/>
    <property type="match status" value="1"/>
</dbReference>
<keyword evidence="7 13" id="KW-0812">Transmembrane</keyword>
<evidence type="ECO:0000256" key="11">
    <source>
        <dbReference type="ARBA" id="ARBA00048176"/>
    </source>
</evidence>
<dbReference type="RefSeq" id="WP_069363475.1">
    <property type="nucleotide sequence ID" value="NZ_CP040021.1"/>
</dbReference>
<evidence type="ECO:0000256" key="2">
    <source>
        <dbReference type="ARBA" id="ARBA00003002"/>
    </source>
</evidence>
<feature type="transmembrane region" description="Helical" evidence="13">
    <location>
        <begin position="42"/>
        <end position="61"/>
    </location>
</feature>
<comment type="subunit">
    <text evidence="5 12">Heterotrimer of an alpha, a beta and a gamma subunit.</text>
</comment>
<feature type="transmembrane region" description="Helical" evidence="13">
    <location>
        <begin position="16"/>
        <end position="35"/>
    </location>
</feature>
<evidence type="ECO:0000256" key="5">
    <source>
        <dbReference type="ARBA" id="ARBA00011869"/>
    </source>
</evidence>
<evidence type="ECO:0000256" key="1">
    <source>
        <dbReference type="ARBA" id="ARBA00001959"/>
    </source>
</evidence>
<dbReference type="Pfam" id="PF03977">
    <property type="entry name" value="OAD_beta"/>
    <property type="match status" value="1"/>
</dbReference>
<dbReference type="AlphaFoldDB" id="A0AB36K4T2"/>
<comment type="subcellular location">
    <subcellularLocation>
        <location evidence="3">Cell membrane</location>
        <topology evidence="3">Multi-pass membrane protein</topology>
    </subcellularLocation>
</comment>
<keyword evidence="8" id="KW-1278">Translocase</keyword>
<dbReference type="EMBL" id="MUEO01000032">
    <property type="protein sequence ID" value="OOE42965.1"/>
    <property type="molecule type" value="Genomic_DNA"/>
</dbReference>
<evidence type="ECO:0000256" key="12">
    <source>
        <dbReference type="PIRNR" id="PIRNR015658"/>
    </source>
</evidence>
<comment type="cofactor">
    <cofactor evidence="1">
        <name>Na(+)</name>
        <dbReference type="ChEBI" id="CHEBI:29101"/>
    </cofactor>
</comment>